<dbReference type="FunFam" id="3.30.420.40:FF:000007">
    <property type="entry name" value="Glycerol kinase"/>
    <property type="match status" value="1"/>
</dbReference>
<evidence type="ECO:0000256" key="10">
    <source>
        <dbReference type="ARBA" id="ARBA00052101"/>
    </source>
</evidence>
<comment type="pathway">
    <text evidence="1">Polyol metabolism; glycerol degradation via glycerol kinase pathway; sn-glycerol 3-phosphate from glycerol: step 1/1.</text>
</comment>
<evidence type="ECO:0000259" key="12">
    <source>
        <dbReference type="Pfam" id="PF02782"/>
    </source>
</evidence>
<dbReference type="Pfam" id="PF02782">
    <property type="entry name" value="FGGY_C"/>
    <property type="match status" value="1"/>
</dbReference>
<feature type="domain" description="Carbohydrate kinase FGGY C-terminal" evidence="12">
    <location>
        <begin position="260"/>
        <end position="448"/>
    </location>
</feature>
<dbReference type="CDD" id="cd07786">
    <property type="entry name" value="FGGY_EcGK_like"/>
    <property type="match status" value="1"/>
</dbReference>
<dbReference type="NCBIfam" id="TIGR01311">
    <property type="entry name" value="glycerol_kin"/>
    <property type="match status" value="1"/>
</dbReference>
<evidence type="ECO:0000256" key="8">
    <source>
        <dbReference type="ARBA" id="ARBA00022840"/>
    </source>
</evidence>
<accession>A0A485MC03</accession>
<dbReference type="SUPFAM" id="SSF53067">
    <property type="entry name" value="Actin-like ATPase domain"/>
    <property type="match status" value="2"/>
</dbReference>
<comment type="catalytic activity">
    <reaction evidence="10">
        <text>glycerol + ATP = sn-glycerol 3-phosphate + ADP + H(+)</text>
        <dbReference type="Rhea" id="RHEA:21644"/>
        <dbReference type="ChEBI" id="CHEBI:15378"/>
        <dbReference type="ChEBI" id="CHEBI:17754"/>
        <dbReference type="ChEBI" id="CHEBI:30616"/>
        <dbReference type="ChEBI" id="CHEBI:57597"/>
        <dbReference type="ChEBI" id="CHEBI:456216"/>
        <dbReference type="EC" id="2.7.1.30"/>
    </reaction>
</comment>
<evidence type="ECO:0000256" key="2">
    <source>
        <dbReference type="ARBA" id="ARBA00009156"/>
    </source>
</evidence>
<dbReference type="AlphaFoldDB" id="A0A485MC03"/>
<keyword evidence="7" id="KW-0319">Glycerol metabolism</keyword>
<dbReference type="EC" id="2.7.1.30" evidence="3"/>
<evidence type="ECO:0000313" key="13">
    <source>
        <dbReference type="EMBL" id="VFU18598.1"/>
    </source>
</evidence>
<comment type="similarity">
    <text evidence="2">Belongs to the FGGY kinase family.</text>
</comment>
<evidence type="ECO:0000256" key="6">
    <source>
        <dbReference type="ARBA" id="ARBA00022777"/>
    </source>
</evidence>
<evidence type="ECO:0000256" key="3">
    <source>
        <dbReference type="ARBA" id="ARBA00012099"/>
    </source>
</evidence>
<dbReference type="PANTHER" id="PTHR10196">
    <property type="entry name" value="SUGAR KINASE"/>
    <property type="match status" value="1"/>
</dbReference>
<gene>
    <name evidence="13" type="primary">glpK</name>
    <name evidence="13" type="ORF">SCFA_860019</name>
</gene>
<evidence type="ECO:0000256" key="5">
    <source>
        <dbReference type="ARBA" id="ARBA00022741"/>
    </source>
</evidence>
<dbReference type="PROSITE" id="PS00445">
    <property type="entry name" value="FGGY_KINASES_2"/>
    <property type="match status" value="1"/>
</dbReference>
<dbReference type="GO" id="GO:0005829">
    <property type="term" value="C:cytosol"/>
    <property type="evidence" value="ECO:0007669"/>
    <property type="project" value="TreeGrafter"/>
</dbReference>
<reference evidence="13" key="1">
    <citation type="submission" date="2019-03" db="EMBL/GenBank/DDBJ databases">
        <authorList>
            <person name="Hao L."/>
        </authorList>
    </citation>
    <scope>NUCLEOTIDE SEQUENCE</scope>
</reference>
<feature type="domain" description="Carbohydrate kinase FGGY N-terminal" evidence="11">
    <location>
        <begin position="4"/>
        <end position="250"/>
    </location>
</feature>
<dbReference type="GO" id="GO:0004370">
    <property type="term" value="F:glycerol kinase activity"/>
    <property type="evidence" value="ECO:0007669"/>
    <property type="project" value="UniProtKB-EC"/>
</dbReference>
<sequence>MSRYIMAIDQGTTGTRIMLVDRTGKIASMAYSEFPQIYPQAGWVEHDPEVIWDTTVNMMNQALEKVSATGSDIVGIGITNQRETTVLWDRSTLKPVHNAIVWQCRRSAPICDELKSKGYSTLFQEKTGLIIDAYFSGTKIRWLLDSVPGLRSRAQGGEIAFGTIDTWLIAKLTGGKIHVTDYTNASRTLLLNIHDKCWDQELLDILDIPSALLPEVVNSAQIVGTTDPSILGTELPIAGIAGDQQAALFGQGCFGQGEAKNTYGTGCFLLLNVGDKKIEPRNGLILTLACNENGRPCYALEGSIFIAGAVVQWLRDGLGLIQSAAQSGELASSVENTNGVYMVPAFAGLGAPHWDMYARGAILGITRGTTRAHVVRAALEGIAYQVKDLISAFEESTGVPFAELKVDGGASLNDFLMQFQADIAGCPIDRSKYVESTGMGAAFLAGIATGFWKPGEEIKNLRISDRRFVPGLTAQERQRLYNGWLDAVSRVKVQ</sequence>
<dbReference type="FunFam" id="3.30.420.40:FF:000008">
    <property type="entry name" value="Glycerol kinase"/>
    <property type="match status" value="1"/>
</dbReference>
<keyword evidence="8" id="KW-0067">ATP-binding</keyword>
<dbReference type="GO" id="GO:0005524">
    <property type="term" value="F:ATP binding"/>
    <property type="evidence" value="ECO:0007669"/>
    <property type="project" value="UniProtKB-KW"/>
</dbReference>
<dbReference type="InterPro" id="IPR043129">
    <property type="entry name" value="ATPase_NBD"/>
</dbReference>
<evidence type="ECO:0000256" key="7">
    <source>
        <dbReference type="ARBA" id="ARBA00022798"/>
    </source>
</evidence>
<organism evidence="13">
    <name type="scientific">anaerobic digester metagenome</name>
    <dbReference type="NCBI Taxonomy" id="1263854"/>
    <lineage>
        <taxon>unclassified sequences</taxon>
        <taxon>metagenomes</taxon>
        <taxon>ecological metagenomes</taxon>
    </lineage>
</organism>
<evidence type="ECO:0000256" key="4">
    <source>
        <dbReference type="ARBA" id="ARBA00022679"/>
    </source>
</evidence>
<proteinExistence type="inferred from homology"/>
<dbReference type="InterPro" id="IPR005999">
    <property type="entry name" value="Glycerol_kin"/>
</dbReference>
<dbReference type="Gene3D" id="3.30.420.40">
    <property type="match status" value="2"/>
</dbReference>
<evidence type="ECO:0000256" key="1">
    <source>
        <dbReference type="ARBA" id="ARBA00005190"/>
    </source>
</evidence>
<dbReference type="HAMAP" id="MF_00186">
    <property type="entry name" value="Glycerol_kin"/>
    <property type="match status" value="1"/>
</dbReference>
<dbReference type="PANTHER" id="PTHR10196:SF69">
    <property type="entry name" value="GLYCEROL KINASE"/>
    <property type="match status" value="1"/>
</dbReference>
<evidence type="ECO:0000256" key="9">
    <source>
        <dbReference type="ARBA" id="ARBA00043149"/>
    </source>
</evidence>
<keyword evidence="4 13" id="KW-0808">Transferase</keyword>
<protein>
    <recommendedName>
        <fullName evidence="3">glycerol kinase</fullName>
        <ecNumber evidence="3">2.7.1.30</ecNumber>
    </recommendedName>
    <alternativeName>
        <fullName evidence="9">ATP:glycerol 3-phosphotransferase</fullName>
    </alternativeName>
</protein>
<dbReference type="InterPro" id="IPR018483">
    <property type="entry name" value="Carb_kinase_FGGY_CS"/>
</dbReference>
<keyword evidence="5" id="KW-0547">Nucleotide-binding</keyword>
<evidence type="ECO:0000259" key="11">
    <source>
        <dbReference type="Pfam" id="PF00370"/>
    </source>
</evidence>
<dbReference type="InterPro" id="IPR018484">
    <property type="entry name" value="FGGY_N"/>
</dbReference>
<name>A0A485MC03_9ZZZZ</name>
<dbReference type="InterPro" id="IPR018485">
    <property type="entry name" value="FGGY_C"/>
</dbReference>
<keyword evidence="6 13" id="KW-0418">Kinase</keyword>
<dbReference type="PIRSF" id="PIRSF000538">
    <property type="entry name" value="GlpK"/>
    <property type="match status" value="1"/>
</dbReference>
<dbReference type="GO" id="GO:0019563">
    <property type="term" value="P:glycerol catabolic process"/>
    <property type="evidence" value="ECO:0007669"/>
    <property type="project" value="TreeGrafter"/>
</dbReference>
<dbReference type="NCBIfam" id="NF000756">
    <property type="entry name" value="PRK00047.1"/>
    <property type="match status" value="1"/>
</dbReference>
<dbReference type="InterPro" id="IPR000577">
    <property type="entry name" value="Carb_kinase_FGGY"/>
</dbReference>
<dbReference type="EMBL" id="CAADRM010000154">
    <property type="protein sequence ID" value="VFU18598.1"/>
    <property type="molecule type" value="Genomic_DNA"/>
</dbReference>
<dbReference type="GO" id="GO:0006072">
    <property type="term" value="P:glycerol-3-phosphate metabolic process"/>
    <property type="evidence" value="ECO:0007669"/>
    <property type="project" value="InterPro"/>
</dbReference>
<dbReference type="Pfam" id="PF00370">
    <property type="entry name" value="FGGY_N"/>
    <property type="match status" value="1"/>
</dbReference>